<dbReference type="GO" id="GO:0005506">
    <property type="term" value="F:iron ion binding"/>
    <property type="evidence" value="ECO:0007669"/>
    <property type="project" value="InterPro"/>
</dbReference>
<feature type="binding site" description="axial binding residue" evidence="8">
    <location>
        <position position="475"/>
    </location>
    <ligand>
        <name>heme</name>
        <dbReference type="ChEBI" id="CHEBI:30413"/>
    </ligand>
    <ligandPart>
        <name>Fe</name>
        <dbReference type="ChEBI" id="CHEBI:18248"/>
    </ligandPart>
</feature>
<organism evidence="11 12">
    <name type="scientific">Aspergillus pseudotamarii</name>
    <dbReference type="NCBI Taxonomy" id="132259"/>
    <lineage>
        <taxon>Eukaryota</taxon>
        <taxon>Fungi</taxon>
        <taxon>Dikarya</taxon>
        <taxon>Ascomycota</taxon>
        <taxon>Pezizomycotina</taxon>
        <taxon>Eurotiomycetes</taxon>
        <taxon>Eurotiomycetidae</taxon>
        <taxon>Eurotiales</taxon>
        <taxon>Aspergillaceae</taxon>
        <taxon>Aspergillus</taxon>
        <taxon>Aspergillus subgen. Circumdati</taxon>
    </lineage>
</organism>
<keyword evidence="6 8" id="KW-0408">Iron</keyword>
<evidence type="ECO:0000313" key="11">
    <source>
        <dbReference type="EMBL" id="KAE8138868.1"/>
    </source>
</evidence>
<dbReference type="Proteomes" id="UP000325672">
    <property type="component" value="Unassembled WGS sequence"/>
</dbReference>
<evidence type="ECO:0000313" key="12">
    <source>
        <dbReference type="Proteomes" id="UP000325672"/>
    </source>
</evidence>
<dbReference type="PANTHER" id="PTHR24287:SF1">
    <property type="entry name" value="P450, PUTATIVE (EUROFUNG)-RELATED"/>
    <property type="match status" value="1"/>
</dbReference>
<evidence type="ECO:0000256" key="9">
    <source>
        <dbReference type="RuleBase" id="RU000461"/>
    </source>
</evidence>
<evidence type="ECO:0000256" key="7">
    <source>
        <dbReference type="ARBA" id="ARBA00023033"/>
    </source>
</evidence>
<evidence type="ECO:0000256" key="5">
    <source>
        <dbReference type="ARBA" id="ARBA00023002"/>
    </source>
</evidence>
<dbReference type="GO" id="GO:0020037">
    <property type="term" value="F:heme binding"/>
    <property type="evidence" value="ECO:0007669"/>
    <property type="project" value="InterPro"/>
</dbReference>
<feature type="transmembrane region" description="Helical" evidence="10">
    <location>
        <begin position="12"/>
        <end position="32"/>
    </location>
</feature>
<evidence type="ECO:0000256" key="4">
    <source>
        <dbReference type="ARBA" id="ARBA00022723"/>
    </source>
</evidence>
<dbReference type="EMBL" id="ML743569">
    <property type="protein sequence ID" value="KAE8138868.1"/>
    <property type="molecule type" value="Genomic_DNA"/>
</dbReference>
<keyword evidence="12" id="KW-1185">Reference proteome</keyword>
<reference evidence="11 12" key="1">
    <citation type="submission" date="2019-04" db="EMBL/GenBank/DDBJ databases">
        <title>Friends and foes A comparative genomics study of 23 Aspergillus species from section Flavi.</title>
        <authorList>
            <consortium name="DOE Joint Genome Institute"/>
            <person name="Kjaerbolling I."/>
            <person name="Vesth T."/>
            <person name="Frisvad J.C."/>
            <person name="Nybo J.L."/>
            <person name="Theobald S."/>
            <person name="Kildgaard S."/>
            <person name="Isbrandt T."/>
            <person name="Kuo A."/>
            <person name="Sato A."/>
            <person name="Lyhne E.K."/>
            <person name="Kogle M.E."/>
            <person name="Wiebenga A."/>
            <person name="Kun R.S."/>
            <person name="Lubbers R.J."/>
            <person name="Makela M.R."/>
            <person name="Barry K."/>
            <person name="Chovatia M."/>
            <person name="Clum A."/>
            <person name="Daum C."/>
            <person name="Haridas S."/>
            <person name="He G."/>
            <person name="LaButti K."/>
            <person name="Lipzen A."/>
            <person name="Mondo S."/>
            <person name="Riley R."/>
            <person name="Salamov A."/>
            <person name="Simmons B.A."/>
            <person name="Magnuson J.K."/>
            <person name="Henrissat B."/>
            <person name="Mortensen U.H."/>
            <person name="Larsen T.O."/>
            <person name="Devries R.P."/>
            <person name="Grigoriev I.V."/>
            <person name="Machida M."/>
            <person name="Baker S.E."/>
            <person name="Andersen M.R."/>
        </authorList>
    </citation>
    <scope>NUCLEOTIDE SEQUENCE [LARGE SCALE GENOMIC DNA]</scope>
    <source>
        <strain evidence="11 12">CBS 117625</strain>
    </source>
</reference>
<keyword evidence="4 8" id="KW-0479">Metal-binding</keyword>
<evidence type="ECO:0000256" key="3">
    <source>
        <dbReference type="ARBA" id="ARBA00022617"/>
    </source>
</evidence>
<keyword evidence="10" id="KW-0812">Transmembrane</keyword>
<dbReference type="InterPro" id="IPR002401">
    <property type="entry name" value="Cyt_P450_E_grp-I"/>
</dbReference>
<comment type="cofactor">
    <cofactor evidence="1 8">
        <name>heme</name>
        <dbReference type="ChEBI" id="CHEBI:30413"/>
    </cofactor>
</comment>
<dbReference type="GeneID" id="43641354"/>
<protein>
    <submittedName>
        <fullName evidence="11">Cytochrome P450</fullName>
    </submittedName>
</protein>
<dbReference type="OrthoDB" id="1470350at2759"/>
<dbReference type="InterPro" id="IPR017972">
    <property type="entry name" value="Cyt_P450_CS"/>
</dbReference>
<accession>A0A5N6SW03</accession>
<evidence type="ECO:0000256" key="6">
    <source>
        <dbReference type="ARBA" id="ARBA00023004"/>
    </source>
</evidence>
<dbReference type="PRINTS" id="PR00463">
    <property type="entry name" value="EP450I"/>
</dbReference>
<evidence type="ECO:0000256" key="1">
    <source>
        <dbReference type="ARBA" id="ARBA00001971"/>
    </source>
</evidence>
<dbReference type="PROSITE" id="PS00086">
    <property type="entry name" value="CYTOCHROME_P450"/>
    <property type="match status" value="1"/>
</dbReference>
<dbReference type="CDD" id="cd11063">
    <property type="entry name" value="CYP52"/>
    <property type="match status" value="1"/>
</dbReference>
<keyword evidence="10" id="KW-0472">Membrane</keyword>
<gene>
    <name evidence="11" type="ORF">BDV38DRAFT_270387</name>
</gene>
<name>A0A5N6SW03_ASPPS</name>
<dbReference type="InterPro" id="IPR036396">
    <property type="entry name" value="Cyt_P450_sf"/>
</dbReference>
<sequence length="531" mass="61140">MSDARTTTLMETWFIPALVAAIVAARLLFSFYSSWQHAHMARSLNCQEAPLYPSRDPFGIATLLETLQADREKILPKLSQKRIDVISSQQNRYVSTFRVRQAGRENFFTVDPKNIQAMLATQFNDFFLGDMRRNAGAPVMSRGIFVSDGADWSHSRSLIRPQFTRTQINNLELEERHVQNALQAMPTQPHGWTSDIDIQTIFFRLTLDSATEFLFGKSCNSQVTALGQDAGEMPDSFLNSFDRCAWYLAARLRFERLYWIVNNKEFRECTRVVHDLVDGYVQSALQRAQQTEKPADLEGRSHYVFVDALTERTRDPIELRDECLNVLLAGRDTTASLLSWNILLLARHPNIFQRLRKEIIEQFGTYSEPRDIDFSSLKSCQYLQHFINETLRLHPVVPFNRRCANKDTTLPTGGGKDGKSPIYLQKGQPVLYSSYVLQRRKDIWGEDAEEFNPDRWFGRKAIWEHIPFSGGPRTCIGQQFALTNTSYVLVRLLQRFDSIEDVYPDRPIRYGVTLTSCPADRVTVRMHQAEL</sequence>
<dbReference type="AlphaFoldDB" id="A0A5N6SW03"/>
<dbReference type="Pfam" id="PF00067">
    <property type="entry name" value="p450"/>
    <property type="match status" value="1"/>
</dbReference>
<evidence type="ECO:0000256" key="2">
    <source>
        <dbReference type="ARBA" id="ARBA00010617"/>
    </source>
</evidence>
<keyword evidence="7 9" id="KW-0503">Monooxygenase</keyword>
<comment type="similarity">
    <text evidence="2 9">Belongs to the cytochrome P450 family.</text>
</comment>
<evidence type="ECO:0000256" key="8">
    <source>
        <dbReference type="PIRSR" id="PIRSR602401-1"/>
    </source>
</evidence>
<dbReference type="GO" id="GO:0004497">
    <property type="term" value="F:monooxygenase activity"/>
    <property type="evidence" value="ECO:0007669"/>
    <property type="project" value="UniProtKB-KW"/>
</dbReference>
<dbReference type="InterPro" id="IPR001128">
    <property type="entry name" value="Cyt_P450"/>
</dbReference>
<keyword evidence="10" id="KW-1133">Transmembrane helix</keyword>
<dbReference type="PANTHER" id="PTHR24287">
    <property type="entry name" value="P450, PUTATIVE (EUROFUNG)-RELATED"/>
    <property type="match status" value="1"/>
</dbReference>
<dbReference type="SUPFAM" id="SSF48264">
    <property type="entry name" value="Cytochrome P450"/>
    <property type="match status" value="1"/>
</dbReference>
<evidence type="ECO:0000256" key="10">
    <source>
        <dbReference type="SAM" id="Phobius"/>
    </source>
</evidence>
<dbReference type="PRINTS" id="PR00385">
    <property type="entry name" value="P450"/>
</dbReference>
<proteinExistence type="inferred from homology"/>
<keyword evidence="5 9" id="KW-0560">Oxidoreductase</keyword>
<dbReference type="Gene3D" id="1.10.630.10">
    <property type="entry name" value="Cytochrome P450"/>
    <property type="match status" value="1"/>
</dbReference>
<keyword evidence="3 8" id="KW-0349">Heme</keyword>
<dbReference type="GO" id="GO:0016705">
    <property type="term" value="F:oxidoreductase activity, acting on paired donors, with incorporation or reduction of molecular oxygen"/>
    <property type="evidence" value="ECO:0007669"/>
    <property type="project" value="InterPro"/>
</dbReference>
<dbReference type="RefSeq" id="XP_031914931.1">
    <property type="nucleotide sequence ID" value="XM_032057144.1"/>
</dbReference>
<dbReference type="InterPro" id="IPR047146">
    <property type="entry name" value="Cyt_P450_E_CYP52_fungi"/>
</dbReference>